<feature type="region of interest" description="Disordered" evidence="1">
    <location>
        <begin position="1"/>
        <end position="20"/>
    </location>
</feature>
<proteinExistence type="predicted"/>
<dbReference type="Proteomes" id="UP000236291">
    <property type="component" value="Unassembled WGS sequence"/>
</dbReference>
<accession>A0A2K3L8F7</accession>
<dbReference type="AlphaFoldDB" id="A0A2K3L8F7"/>
<evidence type="ECO:0000313" key="3">
    <source>
        <dbReference type="Proteomes" id="UP000236291"/>
    </source>
</evidence>
<comment type="caution">
    <text evidence="2">The sequence shown here is derived from an EMBL/GenBank/DDBJ whole genome shotgun (WGS) entry which is preliminary data.</text>
</comment>
<evidence type="ECO:0000313" key="2">
    <source>
        <dbReference type="EMBL" id="PNX74818.1"/>
    </source>
</evidence>
<dbReference type="EMBL" id="ASHM01028120">
    <property type="protein sequence ID" value="PNX74818.1"/>
    <property type="molecule type" value="Genomic_DNA"/>
</dbReference>
<sequence>MGYGILPSQFGSSSKSSLGGAFSSKIETLKIGTATKQHKSSNLRRRGWCDWKSRPLLLQIKKDVLQFKALQSIFAP</sequence>
<feature type="compositionally biased region" description="Low complexity" evidence="1">
    <location>
        <begin position="8"/>
        <end position="20"/>
    </location>
</feature>
<protein>
    <submittedName>
        <fullName evidence="2">Uncharacterized protein</fullName>
    </submittedName>
</protein>
<reference evidence="2 3" key="2">
    <citation type="journal article" date="2017" name="Front. Plant Sci.">
        <title>Gene Classification and Mining of Molecular Markers Useful in Red Clover (Trifolium pratense) Breeding.</title>
        <authorList>
            <person name="Istvanek J."/>
            <person name="Dluhosova J."/>
            <person name="Dluhos P."/>
            <person name="Patkova L."/>
            <person name="Nedelnik J."/>
            <person name="Repkova J."/>
        </authorList>
    </citation>
    <scope>NUCLEOTIDE SEQUENCE [LARGE SCALE GENOMIC DNA]</scope>
    <source>
        <strain evidence="3">cv. Tatra</strain>
        <tissue evidence="2">Young leaves</tissue>
    </source>
</reference>
<feature type="non-terminal residue" evidence="2">
    <location>
        <position position="76"/>
    </location>
</feature>
<reference evidence="2 3" key="1">
    <citation type="journal article" date="2014" name="Am. J. Bot.">
        <title>Genome assembly and annotation for red clover (Trifolium pratense; Fabaceae).</title>
        <authorList>
            <person name="Istvanek J."/>
            <person name="Jaros M."/>
            <person name="Krenek A."/>
            <person name="Repkova J."/>
        </authorList>
    </citation>
    <scope>NUCLEOTIDE SEQUENCE [LARGE SCALE GENOMIC DNA]</scope>
    <source>
        <strain evidence="3">cv. Tatra</strain>
        <tissue evidence="2">Young leaves</tissue>
    </source>
</reference>
<evidence type="ECO:0000256" key="1">
    <source>
        <dbReference type="SAM" id="MobiDB-lite"/>
    </source>
</evidence>
<organism evidence="2 3">
    <name type="scientific">Trifolium pratense</name>
    <name type="common">Red clover</name>
    <dbReference type="NCBI Taxonomy" id="57577"/>
    <lineage>
        <taxon>Eukaryota</taxon>
        <taxon>Viridiplantae</taxon>
        <taxon>Streptophyta</taxon>
        <taxon>Embryophyta</taxon>
        <taxon>Tracheophyta</taxon>
        <taxon>Spermatophyta</taxon>
        <taxon>Magnoliopsida</taxon>
        <taxon>eudicotyledons</taxon>
        <taxon>Gunneridae</taxon>
        <taxon>Pentapetalae</taxon>
        <taxon>rosids</taxon>
        <taxon>fabids</taxon>
        <taxon>Fabales</taxon>
        <taxon>Fabaceae</taxon>
        <taxon>Papilionoideae</taxon>
        <taxon>50 kb inversion clade</taxon>
        <taxon>NPAAA clade</taxon>
        <taxon>Hologalegina</taxon>
        <taxon>IRL clade</taxon>
        <taxon>Trifolieae</taxon>
        <taxon>Trifolium</taxon>
    </lineage>
</organism>
<gene>
    <name evidence="2" type="ORF">L195_g030745</name>
</gene>
<name>A0A2K3L8F7_TRIPR</name>